<evidence type="ECO:0000313" key="14">
    <source>
        <dbReference type="EMBL" id="KAF6751690.1"/>
    </source>
</evidence>
<keyword evidence="12" id="KW-0472">Membrane</keyword>
<evidence type="ECO:0000256" key="4">
    <source>
        <dbReference type="ARBA" id="ARBA00010617"/>
    </source>
</evidence>
<keyword evidence="5 13" id="KW-0349">Heme</keyword>
<evidence type="ECO:0000313" key="15">
    <source>
        <dbReference type="Proteomes" id="UP000521943"/>
    </source>
</evidence>
<evidence type="ECO:0000256" key="2">
    <source>
        <dbReference type="ARBA" id="ARBA00004370"/>
    </source>
</evidence>
<dbReference type="GO" id="GO:0016020">
    <property type="term" value="C:membrane"/>
    <property type="evidence" value="ECO:0007669"/>
    <property type="project" value="UniProtKB-SubCell"/>
</dbReference>
<keyword evidence="15" id="KW-1185">Reference proteome</keyword>
<dbReference type="GO" id="GO:0016705">
    <property type="term" value="F:oxidoreductase activity, acting on paired donors, with incorporation or reduction of molecular oxygen"/>
    <property type="evidence" value="ECO:0007669"/>
    <property type="project" value="InterPro"/>
</dbReference>
<dbReference type="AlphaFoldDB" id="A0A8H6HRY9"/>
<dbReference type="GO" id="GO:0005506">
    <property type="term" value="F:iron ion binding"/>
    <property type="evidence" value="ECO:0007669"/>
    <property type="project" value="InterPro"/>
</dbReference>
<dbReference type="Proteomes" id="UP000521943">
    <property type="component" value="Unassembled WGS sequence"/>
</dbReference>
<dbReference type="InterPro" id="IPR036396">
    <property type="entry name" value="Cyt_P450_sf"/>
</dbReference>
<name>A0A8H6HRY9_9AGAR</name>
<comment type="similarity">
    <text evidence="4">Belongs to the cytochrome P450 family.</text>
</comment>
<evidence type="ECO:0000256" key="1">
    <source>
        <dbReference type="ARBA" id="ARBA00001971"/>
    </source>
</evidence>
<dbReference type="InterPro" id="IPR002401">
    <property type="entry name" value="Cyt_P450_E_grp-I"/>
</dbReference>
<dbReference type="PANTHER" id="PTHR24305">
    <property type="entry name" value="CYTOCHROME P450"/>
    <property type="match status" value="1"/>
</dbReference>
<feature type="binding site" description="axial binding residue" evidence="13">
    <location>
        <position position="486"/>
    </location>
    <ligand>
        <name>heme</name>
        <dbReference type="ChEBI" id="CHEBI:30413"/>
    </ligand>
    <ligandPart>
        <name>Fe</name>
        <dbReference type="ChEBI" id="CHEBI:18248"/>
    </ligandPart>
</feature>
<evidence type="ECO:0000256" key="10">
    <source>
        <dbReference type="ARBA" id="ARBA00023004"/>
    </source>
</evidence>
<dbReference type="CDD" id="cd11069">
    <property type="entry name" value="CYP_FUM15-like"/>
    <property type="match status" value="1"/>
</dbReference>
<evidence type="ECO:0000256" key="12">
    <source>
        <dbReference type="ARBA" id="ARBA00023136"/>
    </source>
</evidence>
<dbReference type="InterPro" id="IPR050121">
    <property type="entry name" value="Cytochrome_P450_monoxygenase"/>
</dbReference>
<reference evidence="14 15" key="1">
    <citation type="submission" date="2020-07" db="EMBL/GenBank/DDBJ databases">
        <title>Comparative genomics of pyrophilous fungi reveals a link between fire events and developmental genes.</title>
        <authorList>
            <consortium name="DOE Joint Genome Institute"/>
            <person name="Steindorff A.S."/>
            <person name="Carver A."/>
            <person name="Calhoun S."/>
            <person name="Stillman K."/>
            <person name="Liu H."/>
            <person name="Lipzen A."/>
            <person name="Pangilinan J."/>
            <person name="Labutti K."/>
            <person name="Bruns T.D."/>
            <person name="Grigoriev I.V."/>
        </authorList>
    </citation>
    <scope>NUCLEOTIDE SEQUENCE [LARGE SCALE GENOMIC DNA]</scope>
    <source>
        <strain evidence="14 15">CBS 144469</strain>
    </source>
</reference>
<dbReference type="OrthoDB" id="1470350at2759"/>
<dbReference type="PANTHER" id="PTHR24305:SF166">
    <property type="entry name" value="CYTOCHROME P450 12A4, MITOCHONDRIAL-RELATED"/>
    <property type="match status" value="1"/>
</dbReference>
<keyword evidence="7 13" id="KW-0479">Metal-binding</keyword>
<dbReference type="PRINTS" id="PR00463">
    <property type="entry name" value="EP450I"/>
</dbReference>
<dbReference type="SUPFAM" id="SSF48264">
    <property type="entry name" value="Cytochrome P450"/>
    <property type="match status" value="1"/>
</dbReference>
<comment type="cofactor">
    <cofactor evidence="1 13">
        <name>heme</name>
        <dbReference type="ChEBI" id="CHEBI:30413"/>
    </cofactor>
</comment>
<gene>
    <name evidence="14" type="ORF">DFP72DRAFT_906853</name>
</gene>
<keyword evidence="9" id="KW-0560">Oxidoreductase</keyword>
<dbReference type="Pfam" id="PF00067">
    <property type="entry name" value="p450"/>
    <property type="match status" value="1"/>
</dbReference>
<evidence type="ECO:0000256" key="9">
    <source>
        <dbReference type="ARBA" id="ARBA00023002"/>
    </source>
</evidence>
<dbReference type="GO" id="GO:0020037">
    <property type="term" value="F:heme binding"/>
    <property type="evidence" value="ECO:0007669"/>
    <property type="project" value="InterPro"/>
</dbReference>
<evidence type="ECO:0000256" key="7">
    <source>
        <dbReference type="ARBA" id="ARBA00022723"/>
    </source>
</evidence>
<keyword evidence="11" id="KW-0503">Monooxygenase</keyword>
<dbReference type="EMBL" id="JACGCI010000048">
    <property type="protein sequence ID" value="KAF6751690.1"/>
    <property type="molecule type" value="Genomic_DNA"/>
</dbReference>
<keyword evidence="6" id="KW-0812">Transmembrane</keyword>
<keyword evidence="8" id="KW-1133">Transmembrane helix</keyword>
<evidence type="ECO:0000256" key="3">
    <source>
        <dbReference type="ARBA" id="ARBA00004721"/>
    </source>
</evidence>
<dbReference type="InterPro" id="IPR001128">
    <property type="entry name" value="Cyt_P450"/>
</dbReference>
<sequence length="547" mass="61195">MATGTQVVGACVVSWATWKLMGWILKKDPLANIRGPPSSSRLLGNIGDMISTRGWAYHKHLADEYGGLSRVNGFLGGSALYVYDPKALQHIIVKEQYIYDEPPSFILGNEVVFGKGLLATLGDHHKKQRKALNPVFSTTHMREMVPIFYGVVNKLEAAFQKEVQNGPITFDVLSWMTRTALELVGQSGLGYSFDPLTEDGKEHPFSISLKQLIPAAQKVNVFRFVVLPRVCKLGPAWLRRAAVNLLSTFWTDLRRVRDIIDVMWNTSVEIYESKKAALKEGDQALESHVGRGKDIISILLKANMAASEVDRLPDEELIGQISTLTFAGMDTTSNALARILYQLTQHPDVQEKLRQEITEAQTKHGRLDYNELMGLPYLDAVCRETLRMFPPVPMLSRMARKDMVLPMSRAIVGVDGKEMREVVVPKGTRFFISALASNRNPELWGPDSYEWKPERWLSPLPAALVNAKVPGVYSHLMTFLGGGRACIGFKFSELEMKLVLAVLIPKFRFALEENKEIFWQMGTIVTPIIDEKDGSLQPQLPLTVSAV</sequence>
<comment type="caution">
    <text evidence="14">The sequence shown here is derived from an EMBL/GenBank/DDBJ whole genome shotgun (WGS) entry which is preliminary data.</text>
</comment>
<accession>A0A8H6HRY9</accession>
<proteinExistence type="inferred from homology"/>
<evidence type="ECO:0000256" key="11">
    <source>
        <dbReference type="ARBA" id="ARBA00023033"/>
    </source>
</evidence>
<dbReference type="GO" id="GO:0004497">
    <property type="term" value="F:monooxygenase activity"/>
    <property type="evidence" value="ECO:0007669"/>
    <property type="project" value="UniProtKB-KW"/>
</dbReference>
<evidence type="ECO:0000256" key="6">
    <source>
        <dbReference type="ARBA" id="ARBA00022692"/>
    </source>
</evidence>
<evidence type="ECO:0000256" key="13">
    <source>
        <dbReference type="PIRSR" id="PIRSR602401-1"/>
    </source>
</evidence>
<protein>
    <submittedName>
        <fullName evidence="14">Cytochrome p450</fullName>
    </submittedName>
</protein>
<dbReference type="Gene3D" id="1.10.630.10">
    <property type="entry name" value="Cytochrome P450"/>
    <property type="match status" value="1"/>
</dbReference>
<evidence type="ECO:0000256" key="8">
    <source>
        <dbReference type="ARBA" id="ARBA00022989"/>
    </source>
</evidence>
<keyword evidence="10 13" id="KW-0408">Iron</keyword>
<comment type="subcellular location">
    <subcellularLocation>
        <location evidence="2">Membrane</location>
    </subcellularLocation>
</comment>
<comment type="pathway">
    <text evidence="3">Secondary metabolite biosynthesis; terpenoid biosynthesis.</text>
</comment>
<organism evidence="14 15">
    <name type="scientific">Ephemerocybe angulata</name>
    <dbReference type="NCBI Taxonomy" id="980116"/>
    <lineage>
        <taxon>Eukaryota</taxon>
        <taxon>Fungi</taxon>
        <taxon>Dikarya</taxon>
        <taxon>Basidiomycota</taxon>
        <taxon>Agaricomycotina</taxon>
        <taxon>Agaricomycetes</taxon>
        <taxon>Agaricomycetidae</taxon>
        <taxon>Agaricales</taxon>
        <taxon>Agaricineae</taxon>
        <taxon>Psathyrellaceae</taxon>
        <taxon>Ephemerocybe</taxon>
    </lineage>
</organism>
<evidence type="ECO:0000256" key="5">
    <source>
        <dbReference type="ARBA" id="ARBA00022617"/>
    </source>
</evidence>
<dbReference type="PRINTS" id="PR00385">
    <property type="entry name" value="P450"/>
</dbReference>